<evidence type="ECO:0000313" key="1">
    <source>
        <dbReference type="EMBL" id="EXL64918.1"/>
    </source>
</evidence>
<dbReference type="OrthoDB" id="5244787at2759"/>
<gene>
    <name evidence="1" type="ORF">FOPG_18837</name>
</gene>
<dbReference type="HOGENOM" id="CLU_2904271_0_0_1"/>
<dbReference type="EMBL" id="KK033833">
    <property type="protein sequence ID" value="EXL64918.1"/>
    <property type="molecule type" value="Genomic_DNA"/>
</dbReference>
<name>X0GNQ0_FUSOX</name>
<proteinExistence type="predicted"/>
<reference evidence="1" key="2">
    <citation type="submission" date="2014-03" db="EMBL/GenBank/DDBJ databases">
        <title>The Genome Annotation of Fusarium oxysporum PHW808.</title>
        <authorList>
            <consortium name="The Broad Institute Genomics Platform"/>
            <person name="Ma L.-J."/>
            <person name="Corby-Kistler H."/>
            <person name="Broz K."/>
            <person name="Gale L.R."/>
            <person name="Jonkers W."/>
            <person name="O'Donnell K."/>
            <person name="Ploetz R."/>
            <person name="Steinberg C."/>
            <person name="Schwartz D.C."/>
            <person name="VanEtten H."/>
            <person name="Zhou S."/>
            <person name="Young S.K."/>
            <person name="Zeng Q."/>
            <person name="Gargeya S."/>
            <person name="Fitzgerald M."/>
            <person name="Abouelleil A."/>
            <person name="Alvarado L."/>
            <person name="Chapman S.B."/>
            <person name="Gainer-Dewar J."/>
            <person name="Goldberg J."/>
            <person name="Griggs A."/>
            <person name="Gujja S."/>
            <person name="Hansen M."/>
            <person name="Howarth C."/>
            <person name="Imamovic A."/>
            <person name="Ireland A."/>
            <person name="Larimer J."/>
            <person name="McCowan C."/>
            <person name="Murphy C."/>
            <person name="Pearson M."/>
            <person name="Poon T.W."/>
            <person name="Priest M."/>
            <person name="Roberts A."/>
            <person name="Saif S."/>
            <person name="Shea T."/>
            <person name="Sykes S."/>
            <person name="Wortman J."/>
            <person name="Nusbaum C."/>
            <person name="Birren B."/>
        </authorList>
    </citation>
    <scope>NUCLEOTIDE SEQUENCE</scope>
    <source>
        <strain evidence="1">54008</strain>
    </source>
</reference>
<dbReference type="Proteomes" id="UP000030676">
    <property type="component" value="Unassembled WGS sequence"/>
</dbReference>
<dbReference type="AlphaFoldDB" id="X0GNQ0"/>
<sequence length="62" mass="7040">MEAALDISVSASKQEERVMFKNALWKEINSRITDLLRSRKVGNTVQQKTDRLMSAVLDAFQA</sequence>
<accession>X0GNQ0</accession>
<organism evidence="1">
    <name type="scientific">Fusarium oxysporum f. sp. conglutinans race 2 54008</name>
    <dbReference type="NCBI Taxonomy" id="1089457"/>
    <lineage>
        <taxon>Eukaryota</taxon>
        <taxon>Fungi</taxon>
        <taxon>Dikarya</taxon>
        <taxon>Ascomycota</taxon>
        <taxon>Pezizomycotina</taxon>
        <taxon>Sordariomycetes</taxon>
        <taxon>Hypocreomycetidae</taxon>
        <taxon>Hypocreales</taxon>
        <taxon>Nectriaceae</taxon>
        <taxon>Fusarium</taxon>
        <taxon>Fusarium oxysporum species complex</taxon>
    </lineage>
</organism>
<reference evidence="1" key="1">
    <citation type="submission" date="2011-11" db="EMBL/GenBank/DDBJ databases">
        <title>The Genome Sequence of Fusarium oxysporum PHW808.</title>
        <authorList>
            <consortium name="The Broad Institute Genome Sequencing Platform"/>
            <person name="Ma L.-J."/>
            <person name="Gale L.R."/>
            <person name="Schwartz D.C."/>
            <person name="Zhou S."/>
            <person name="Corby-Kistler H."/>
            <person name="Young S.K."/>
            <person name="Zeng Q."/>
            <person name="Gargeya S."/>
            <person name="Fitzgerald M."/>
            <person name="Haas B."/>
            <person name="Abouelleil A."/>
            <person name="Alvarado L."/>
            <person name="Arachchi H.M."/>
            <person name="Berlin A."/>
            <person name="Brown A."/>
            <person name="Chapman S.B."/>
            <person name="Chen Z."/>
            <person name="Dunbar C."/>
            <person name="Freedman E."/>
            <person name="Gearin G."/>
            <person name="Goldberg J."/>
            <person name="Griggs A."/>
            <person name="Gujja S."/>
            <person name="Heiman D."/>
            <person name="Howarth C."/>
            <person name="Larson L."/>
            <person name="Lui A."/>
            <person name="MacDonald P.J.P."/>
            <person name="Montmayeur A."/>
            <person name="Murphy C."/>
            <person name="Neiman D."/>
            <person name="Pearson M."/>
            <person name="Priest M."/>
            <person name="Roberts A."/>
            <person name="Saif S."/>
            <person name="Shea T."/>
            <person name="Shenoy N."/>
            <person name="Sisk P."/>
            <person name="Stolte C."/>
            <person name="Sykes S."/>
            <person name="Wortman J."/>
            <person name="Nusbaum C."/>
            <person name="Birren B."/>
        </authorList>
    </citation>
    <scope>NUCLEOTIDE SEQUENCE [LARGE SCALE GENOMIC DNA]</scope>
    <source>
        <strain evidence="1">54008</strain>
    </source>
</reference>
<protein>
    <submittedName>
        <fullName evidence="1">Uncharacterized protein</fullName>
    </submittedName>
</protein>